<feature type="transmembrane region" description="Helical" evidence="1">
    <location>
        <begin position="78"/>
        <end position="99"/>
    </location>
</feature>
<evidence type="ECO:0000313" key="3">
    <source>
        <dbReference type="Proteomes" id="UP000070226"/>
    </source>
</evidence>
<reference evidence="2 3" key="1">
    <citation type="submission" date="2016-01" db="EMBL/GenBank/DDBJ databases">
        <authorList>
            <person name="Oliw E.H."/>
        </authorList>
    </citation>
    <scope>NUCLEOTIDE SEQUENCE [LARGE SCALE GENOMIC DNA]</scope>
    <source>
        <strain evidence="2 3">CMW7756B</strain>
    </source>
</reference>
<keyword evidence="1" id="KW-0472">Membrane</keyword>
<comment type="caution">
    <text evidence="2">The sequence shown here is derived from an EMBL/GenBank/DDBJ whole genome shotgun (WGS) entry which is preliminary data.</text>
</comment>
<feature type="transmembrane region" description="Helical" evidence="1">
    <location>
        <begin position="196"/>
        <end position="216"/>
    </location>
</feature>
<dbReference type="Proteomes" id="UP000070226">
    <property type="component" value="Unassembled WGS sequence"/>
</dbReference>
<dbReference type="InterPro" id="IPR008523">
    <property type="entry name" value="DUF805"/>
</dbReference>
<keyword evidence="1" id="KW-0812">Transmembrane</keyword>
<name>A0A133S4B9_9FIRM</name>
<dbReference type="PANTHER" id="PTHR34980">
    <property type="entry name" value="INNER MEMBRANE PROTEIN-RELATED-RELATED"/>
    <property type="match status" value="1"/>
</dbReference>
<gene>
    <name evidence="2" type="ORF">HMPREF3233_01150</name>
</gene>
<feature type="transmembrane region" description="Helical" evidence="1">
    <location>
        <begin position="141"/>
        <end position="159"/>
    </location>
</feature>
<evidence type="ECO:0008006" key="4">
    <source>
        <dbReference type="Google" id="ProtNLM"/>
    </source>
</evidence>
<dbReference type="RefSeq" id="WP_060807602.1">
    <property type="nucleotide sequence ID" value="NZ_KQ958087.1"/>
</dbReference>
<keyword evidence="1" id="KW-1133">Transmembrane helix</keyword>
<dbReference type="EMBL" id="LRQT01000046">
    <property type="protein sequence ID" value="KXA63897.1"/>
    <property type="molecule type" value="Genomic_DNA"/>
</dbReference>
<dbReference type="Pfam" id="PF05656">
    <property type="entry name" value="DUF805"/>
    <property type="match status" value="1"/>
</dbReference>
<evidence type="ECO:0000313" key="2">
    <source>
        <dbReference type="EMBL" id="KXA63897.1"/>
    </source>
</evidence>
<dbReference type="STRING" id="39777.B7L28_08735"/>
<organism evidence="2">
    <name type="scientific">Veillonella atypica</name>
    <dbReference type="NCBI Taxonomy" id="39777"/>
    <lineage>
        <taxon>Bacteria</taxon>
        <taxon>Bacillati</taxon>
        <taxon>Bacillota</taxon>
        <taxon>Negativicutes</taxon>
        <taxon>Veillonellales</taxon>
        <taxon>Veillonellaceae</taxon>
        <taxon>Veillonella</taxon>
    </lineage>
</organism>
<accession>A0A133S4B9</accession>
<sequence>MKRYCDACRHYCDEAAMFCPTCGQYTVATEVERIAPEGDVIYPLSHYQLSYKDTYLYVMNKFMDTDGRASRREFLQFLLLWHVCIVGLLAFFYAITAIFQTGPYLIGLGGFLTAILCLVSLLPLGSLCVRRLHDTGRGSMSLLLFFLPFVGPLILLALLCQKGQPQDNQYGGALQHIVIDKRLASIMKVSPTSSSLTTKVLIVILVSIVCIFGFSLRTMGPENEVFPSGWFTNAIVGEGSEDAARASVQGYFDAVNNKDYDKAFTYVMNRVRANPVEKQKWLIAMQQGTKVDMVTLDVARLSRSGSLKRIVFEADLQTTKVGEGIVEAKPMKRYISLIEENGAWHIEGFYKHLPDDDN</sequence>
<dbReference type="PATRIC" id="fig|39777.7.peg.1117"/>
<protein>
    <recommendedName>
        <fullName evidence="4">DUF805 domain-containing protein</fullName>
    </recommendedName>
</protein>
<evidence type="ECO:0000256" key="1">
    <source>
        <dbReference type="SAM" id="Phobius"/>
    </source>
</evidence>
<dbReference type="AlphaFoldDB" id="A0A133S4B9"/>
<dbReference type="PANTHER" id="PTHR34980:SF2">
    <property type="entry name" value="INNER MEMBRANE PROTEIN YHAH-RELATED"/>
    <property type="match status" value="1"/>
</dbReference>
<feature type="transmembrane region" description="Helical" evidence="1">
    <location>
        <begin position="105"/>
        <end position="129"/>
    </location>
</feature>
<dbReference type="GO" id="GO:0005886">
    <property type="term" value="C:plasma membrane"/>
    <property type="evidence" value="ECO:0007669"/>
    <property type="project" value="TreeGrafter"/>
</dbReference>
<proteinExistence type="predicted"/>